<name>A0AAD6XHK6_9AGAR</name>
<reference evidence="1" key="1">
    <citation type="submission" date="2023-03" db="EMBL/GenBank/DDBJ databases">
        <title>Massive genome expansion in bonnet fungi (Mycena s.s.) driven by repeated elements and novel gene families across ecological guilds.</title>
        <authorList>
            <consortium name="Lawrence Berkeley National Laboratory"/>
            <person name="Harder C.B."/>
            <person name="Miyauchi S."/>
            <person name="Viragh M."/>
            <person name="Kuo A."/>
            <person name="Thoen E."/>
            <person name="Andreopoulos B."/>
            <person name="Lu D."/>
            <person name="Skrede I."/>
            <person name="Drula E."/>
            <person name="Henrissat B."/>
            <person name="Morin E."/>
            <person name="Kohler A."/>
            <person name="Barry K."/>
            <person name="LaButti K."/>
            <person name="Morin E."/>
            <person name="Salamov A."/>
            <person name="Lipzen A."/>
            <person name="Mereny Z."/>
            <person name="Hegedus B."/>
            <person name="Baldrian P."/>
            <person name="Stursova M."/>
            <person name="Weitz H."/>
            <person name="Taylor A."/>
            <person name="Grigoriev I.V."/>
            <person name="Nagy L.G."/>
            <person name="Martin F."/>
            <person name="Kauserud H."/>
        </authorList>
    </citation>
    <scope>NUCLEOTIDE SEQUENCE</scope>
    <source>
        <strain evidence="1">CBHHK173m</strain>
    </source>
</reference>
<dbReference type="EMBL" id="JARJCN010000169">
    <property type="protein sequence ID" value="KAJ7065957.1"/>
    <property type="molecule type" value="Genomic_DNA"/>
</dbReference>
<gene>
    <name evidence="1" type="ORF">B0H15DRAFT_763103</name>
</gene>
<dbReference type="Proteomes" id="UP001222325">
    <property type="component" value="Unassembled WGS sequence"/>
</dbReference>
<proteinExistence type="predicted"/>
<accession>A0AAD6XHK6</accession>
<protein>
    <submittedName>
        <fullName evidence="1">Uncharacterized protein</fullName>
    </submittedName>
</protein>
<organism evidence="1 2">
    <name type="scientific">Mycena belliarum</name>
    <dbReference type="NCBI Taxonomy" id="1033014"/>
    <lineage>
        <taxon>Eukaryota</taxon>
        <taxon>Fungi</taxon>
        <taxon>Dikarya</taxon>
        <taxon>Basidiomycota</taxon>
        <taxon>Agaricomycotina</taxon>
        <taxon>Agaricomycetes</taxon>
        <taxon>Agaricomycetidae</taxon>
        <taxon>Agaricales</taxon>
        <taxon>Marasmiineae</taxon>
        <taxon>Mycenaceae</taxon>
        <taxon>Mycena</taxon>
    </lineage>
</organism>
<evidence type="ECO:0000313" key="1">
    <source>
        <dbReference type="EMBL" id="KAJ7065957.1"/>
    </source>
</evidence>
<feature type="non-terminal residue" evidence="1">
    <location>
        <position position="97"/>
    </location>
</feature>
<sequence>WATPAGRLAMDTVVQYCMYFKTERADEEIHRLNIEIRRFWTYMEDEERFLWREEHGDDLAHQVRRYCWRRARFNAEHCDRLRKLEKVPGFTGSLQSG</sequence>
<feature type="non-terminal residue" evidence="1">
    <location>
        <position position="1"/>
    </location>
</feature>
<keyword evidence="2" id="KW-1185">Reference proteome</keyword>
<dbReference type="AlphaFoldDB" id="A0AAD6XHK6"/>
<comment type="caution">
    <text evidence="1">The sequence shown here is derived from an EMBL/GenBank/DDBJ whole genome shotgun (WGS) entry which is preliminary data.</text>
</comment>
<evidence type="ECO:0000313" key="2">
    <source>
        <dbReference type="Proteomes" id="UP001222325"/>
    </source>
</evidence>